<feature type="compositionally biased region" description="Acidic residues" evidence="1">
    <location>
        <begin position="173"/>
        <end position="210"/>
    </location>
</feature>
<feature type="compositionally biased region" description="Polar residues" evidence="1">
    <location>
        <begin position="7"/>
        <end position="34"/>
    </location>
</feature>
<evidence type="ECO:0000313" key="2">
    <source>
        <dbReference type="EMBL" id="VDL76223.1"/>
    </source>
</evidence>
<feature type="region of interest" description="Disordered" evidence="1">
    <location>
        <begin position="1"/>
        <end position="81"/>
    </location>
</feature>
<sequence>MRERRIQQPTPSVEQETQTSSKTLCNAENQTSSVAKREQATQQEKEDQLSKKTQTERKRRDKRLQTQWKTMDVATQANESCISTTEMGTQTLAERFCLEDKRRLLCPKEVQAESKRQKPSEEAEETEDGDDISAAEQLQVAAEKVVVAPEKDDNATVAGSPKVEAAEGLVIEPSEEVDDLEVADEVSGDEAVEEESEVEFGYEDTDEVAEEEKVGGSVNSEDDAEKPTKHPQRINNERENFGYSSPRTNFETPDKNTVIWSSCWTN</sequence>
<evidence type="ECO:0000256" key="1">
    <source>
        <dbReference type="SAM" id="MobiDB-lite"/>
    </source>
</evidence>
<name>A0A0N4Y8R2_NIPBR</name>
<evidence type="ECO:0000313" key="3">
    <source>
        <dbReference type="Proteomes" id="UP000271162"/>
    </source>
</evidence>
<feature type="compositionally biased region" description="Acidic residues" evidence="1">
    <location>
        <begin position="122"/>
        <end position="133"/>
    </location>
</feature>
<proteinExistence type="predicted"/>
<reference evidence="4" key="1">
    <citation type="submission" date="2017-02" db="UniProtKB">
        <authorList>
            <consortium name="WormBaseParasite"/>
        </authorList>
    </citation>
    <scope>IDENTIFICATION</scope>
</reference>
<dbReference type="Proteomes" id="UP000271162">
    <property type="component" value="Unassembled WGS sequence"/>
</dbReference>
<feature type="compositionally biased region" description="Basic and acidic residues" evidence="1">
    <location>
        <begin position="35"/>
        <end position="58"/>
    </location>
</feature>
<gene>
    <name evidence="2" type="ORF">NBR_LOCUS12634</name>
</gene>
<organism evidence="4">
    <name type="scientific">Nippostrongylus brasiliensis</name>
    <name type="common">Rat hookworm</name>
    <dbReference type="NCBI Taxonomy" id="27835"/>
    <lineage>
        <taxon>Eukaryota</taxon>
        <taxon>Metazoa</taxon>
        <taxon>Ecdysozoa</taxon>
        <taxon>Nematoda</taxon>
        <taxon>Chromadorea</taxon>
        <taxon>Rhabditida</taxon>
        <taxon>Rhabditina</taxon>
        <taxon>Rhabditomorpha</taxon>
        <taxon>Strongyloidea</taxon>
        <taxon>Heligmosomidae</taxon>
        <taxon>Nippostrongylus</taxon>
    </lineage>
</organism>
<feature type="compositionally biased region" description="Polar residues" evidence="1">
    <location>
        <begin position="65"/>
        <end position="81"/>
    </location>
</feature>
<reference evidence="2 3" key="2">
    <citation type="submission" date="2018-11" db="EMBL/GenBank/DDBJ databases">
        <authorList>
            <consortium name="Pathogen Informatics"/>
        </authorList>
    </citation>
    <scope>NUCLEOTIDE SEQUENCE [LARGE SCALE GENOMIC DNA]</scope>
</reference>
<dbReference type="EMBL" id="UYSL01020812">
    <property type="protein sequence ID" value="VDL76223.1"/>
    <property type="molecule type" value="Genomic_DNA"/>
</dbReference>
<evidence type="ECO:0000313" key="4">
    <source>
        <dbReference type="WBParaSite" id="NBR_0001263301-mRNA-1"/>
    </source>
</evidence>
<feature type="region of interest" description="Disordered" evidence="1">
    <location>
        <begin position="108"/>
        <end position="254"/>
    </location>
</feature>
<dbReference type="WBParaSite" id="NBR_0001263301-mRNA-1">
    <property type="protein sequence ID" value="NBR_0001263301-mRNA-1"/>
    <property type="gene ID" value="NBR_0001263301"/>
</dbReference>
<dbReference type="AlphaFoldDB" id="A0A0N4Y8R2"/>
<keyword evidence="3" id="KW-1185">Reference proteome</keyword>
<accession>A0A0N4Y8R2</accession>
<protein>
    <submittedName>
        <fullName evidence="4">Nucleolin-like</fullName>
    </submittedName>
</protein>
<feature type="compositionally biased region" description="Polar residues" evidence="1">
    <location>
        <begin position="242"/>
        <end position="251"/>
    </location>
</feature>
<feature type="compositionally biased region" description="Basic and acidic residues" evidence="1">
    <location>
        <begin position="110"/>
        <end position="121"/>
    </location>
</feature>